<dbReference type="AlphaFoldDB" id="A0A327PZ15"/>
<proteinExistence type="predicted"/>
<comment type="caution">
    <text evidence="1">The sequence shown here is derived from an EMBL/GenBank/DDBJ whole genome shotgun (WGS) entry which is preliminary data.</text>
</comment>
<dbReference type="Gene3D" id="1.10.1740.10">
    <property type="match status" value="1"/>
</dbReference>
<dbReference type="SUPFAM" id="SSF88946">
    <property type="entry name" value="Sigma2 domain of RNA polymerase sigma factors"/>
    <property type="match status" value="1"/>
</dbReference>
<gene>
    <name evidence="1" type="ORF">LX64_05195</name>
</gene>
<dbReference type="InterPro" id="IPR013325">
    <property type="entry name" value="RNA_pol_sigma_r2"/>
</dbReference>
<reference evidence="1 2" key="1">
    <citation type="submission" date="2018-06" db="EMBL/GenBank/DDBJ databases">
        <title>Genomic Encyclopedia of Archaeal and Bacterial Type Strains, Phase II (KMG-II): from individual species to whole genera.</title>
        <authorList>
            <person name="Goeker M."/>
        </authorList>
    </citation>
    <scope>NUCLEOTIDE SEQUENCE [LARGE SCALE GENOMIC DNA]</scope>
    <source>
        <strain evidence="1 2">DSM 23857</strain>
    </source>
</reference>
<accession>A0A327PZ15</accession>
<dbReference type="RefSeq" id="WP_111600563.1">
    <property type="nucleotide sequence ID" value="NZ_QLLL01000020.1"/>
</dbReference>
<dbReference type="EMBL" id="QLLL01000020">
    <property type="protein sequence ID" value="RAI96973.1"/>
    <property type="molecule type" value="Genomic_DNA"/>
</dbReference>
<dbReference type="OrthoDB" id="661407at2"/>
<evidence type="ECO:0000313" key="2">
    <source>
        <dbReference type="Proteomes" id="UP000249547"/>
    </source>
</evidence>
<evidence type="ECO:0008006" key="3">
    <source>
        <dbReference type="Google" id="ProtNLM"/>
    </source>
</evidence>
<evidence type="ECO:0000313" key="1">
    <source>
        <dbReference type="EMBL" id="RAI96973.1"/>
    </source>
</evidence>
<sequence>MSKVNPSELLPLDEGSFYDQYSQAVYGLILKNGVVEPKASDIMVDIFTTAHKQRHLYTGDYKVFSWLLRIAVKELAKHVELEKIIKSQEKGLNLKRLGY</sequence>
<dbReference type="GO" id="GO:0006352">
    <property type="term" value="P:DNA-templated transcription initiation"/>
    <property type="evidence" value="ECO:0007669"/>
    <property type="project" value="InterPro"/>
</dbReference>
<protein>
    <recommendedName>
        <fullName evidence="3">RNA polymerase sigma-70 factor (ECF subfamily)</fullName>
    </recommendedName>
</protein>
<dbReference type="GO" id="GO:0003700">
    <property type="term" value="F:DNA-binding transcription factor activity"/>
    <property type="evidence" value="ECO:0007669"/>
    <property type="project" value="InterPro"/>
</dbReference>
<organism evidence="1 2">
    <name type="scientific">Chitinophaga skermanii</name>
    <dbReference type="NCBI Taxonomy" id="331697"/>
    <lineage>
        <taxon>Bacteria</taxon>
        <taxon>Pseudomonadati</taxon>
        <taxon>Bacteroidota</taxon>
        <taxon>Chitinophagia</taxon>
        <taxon>Chitinophagales</taxon>
        <taxon>Chitinophagaceae</taxon>
        <taxon>Chitinophaga</taxon>
    </lineage>
</organism>
<dbReference type="Proteomes" id="UP000249547">
    <property type="component" value="Unassembled WGS sequence"/>
</dbReference>
<keyword evidence="2" id="KW-1185">Reference proteome</keyword>
<name>A0A327PZ15_9BACT</name>